<dbReference type="AlphaFoldDB" id="A0A840TUT3"/>
<dbReference type="Pfam" id="PF07100">
    <property type="entry name" value="ASRT"/>
    <property type="match status" value="1"/>
</dbReference>
<dbReference type="InterPro" id="IPR009794">
    <property type="entry name" value="ASRT"/>
</dbReference>
<dbReference type="Proteomes" id="UP000557307">
    <property type="component" value="Unassembled WGS sequence"/>
</dbReference>
<dbReference type="EMBL" id="JACHGF010000002">
    <property type="protein sequence ID" value="MBB5283439.1"/>
    <property type="molecule type" value="Genomic_DNA"/>
</dbReference>
<evidence type="ECO:0000313" key="1">
    <source>
        <dbReference type="EMBL" id="MBB5283439.1"/>
    </source>
</evidence>
<evidence type="ECO:0000313" key="2">
    <source>
        <dbReference type="Proteomes" id="UP000557307"/>
    </source>
</evidence>
<comment type="caution">
    <text evidence="1">The sequence shown here is derived from an EMBL/GenBank/DDBJ whole genome shotgun (WGS) entry which is preliminary data.</text>
</comment>
<gene>
    <name evidence="1" type="ORF">HNQ92_001565</name>
</gene>
<dbReference type="PIRSF" id="PIRSF008711">
    <property type="entry name" value="UCP008711"/>
    <property type="match status" value="1"/>
</dbReference>
<protein>
    <recommendedName>
        <fullName evidence="3">Sensory rhodopsin transducer</fullName>
    </recommendedName>
</protein>
<dbReference type="InterPro" id="IPR036698">
    <property type="entry name" value="TM1070-like_sf"/>
</dbReference>
<dbReference type="SUPFAM" id="SSF89232">
    <property type="entry name" value="Hypothetical protein TM1070"/>
    <property type="match status" value="1"/>
</dbReference>
<organism evidence="1 2">
    <name type="scientific">Rhabdobacter roseus</name>
    <dbReference type="NCBI Taxonomy" id="1655419"/>
    <lineage>
        <taxon>Bacteria</taxon>
        <taxon>Pseudomonadati</taxon>
        <taxon>Bacteroidota</taxon>
        <taxon>Cytophagia</taxon>
        <taxon>Cytophagales</taxon>
        <taxon>Cytophagaceae</taxon>
        <taxon>Rhabdobacter</taxon>
    </lineage>
</organism>
<reference evidence="1 2" key="1">
    <citation type="submission" date="2020-08" db="EMBL/GenBank/DDBJ databases">
        <title>Genomic Encyclopedia of Type Strains, Phase IV (KMG-IV): sequencing the most valuable type-strain genomes for metagenomic binning, comparative biology and taxonomic classification.</title>
        <authorList>
            <person name="Goeker M."/>
        </authorList>
    </citation>
    <scope>NUCLEOTIDE SEQUENCE [LARGE SCALE GENOMIC DNA]</scope>
    <source>
        <strain evidence="1 2">DSM 105074</strain>
    </source>
</reference>
<name>A0A840TUT3_9BACT</name>
<accession>A0A840TUT3</accession>
<evidence type="ECO:0008006" key="3">
    <source>
        <dbReference type="Google" id="ProtNLM"/>
    </source>
</evidence>
<keyword evidence="2" id="KW-1185">Reference proteome</keyword>
<proteinExistence type="predicted"/>
<dbReference type="RefSeq" id="WP_184172832.1">
    <property type="nucleotide sequence ID" value="NZ_JACHGF010000002.1"/>
</dbReference>
<dbReference type="Gene3D" id="2.60.290.11">
    <property type="entry name" value="TM1070-like"/>
    <property type="match status" value="1"/>
</dbReference>
<sequence length="125" mass="13620">MTTGSTHWALAGGHIPAESNGPEPARTSRDVLHLLNTGDTEASVELLIYYADREPMGPYRFKVPARRVKVVRFNDLIDPEAIPLATDYACTLTANLPLVVQYTRLDTSHNPQATESTLAAYPIGG</sequence>